<evidence type="ECO:0000313" key="3">
    <source>
        <dbReference type="Proteomes" id="UP000188929"/>
    </source>
</evidence>
<dbReference type="STRING" id="1834516.BL253_19510"/>
<dbReference type="Pfam" id="PF01206">
    <property type="entry name" value="TusA"/>
    <property type="match status" value="1"/>
</dbReference>
<proteinExistence type="predicted"/>
<organism evidence="2 3">
    <name type="scientific">Pseudofrankia asymbiotica</name>
    <dbReference type="NCBI Taxonomy" id="1834516"/>
    <lineage>
        <taxon>Bacteria</taxon>
        <taxon>Bacillati</taxon>
        <taxon>Actinomycetota</taxon>
        <taxon>Actinomycetes</taxon>
        <taxon>Frankiales</taxon>
        <taxon>Frankiaceae</taxon>
        <taxon>Pseudofrankia</taxon>
    </lineage>
</organism>
<accession>A0A1V2I886</accession>
<reference evidence="3" key="1">
    <citation type="submission" date="2016-10" db="EMBL/GenBank/DDBJ databases">
        <title>Frankia sp. NRRL B-16386 Genome sequencing.</title>
        <authorList>
            <person name="Ghodhbane-Gtari F."/>
            <person name="Swanson E."/>
            <person name="Gueddou A."/>
            <person name="Hezbri K."/>
            <person name="Ktari K."/>
            <person name="Nouioui I."/>
            <person name="Morris K."/>
            <person name="Simpson S."/>
            <person name="Abebe-Akele F."/>
            <person name="Thomas K."/>
            <person name="Gtari M."/>
            <person name="Tisa L.S."/>
        </authorList>
    </citation>
    <scope>NUCLEOTIDE SEQUENCE [LARGE SCALE GENOMIC DNA]</scope>
    <source>
        <strain evidence="3">NRRL B-16386</strain>
    </source>
</reference>
<evidence type="ECO:0000313" key="2">
    <source>
        <dbReference type="EMBL" id="ONH28383.1"/>
    </source>
</evidence>
<dbReference type="SUPFAM" id="SSF64307">
    <property type="entry name" value="SirA-like"/>
    <property type="match status" value="1"/>
</dbReference>
<dbReference type="Gene3D" id="3.30.110.40">
    <property type="entry name" value="TusA-like domain"/>
    <property type="match status" value="1"/>
</dbReference>
<dbReference type="AlphaFoldDB" id="A0A1V2I886"/>
<sequence>MSDADPDPGLEAPDVVVDALGRLCPLPIIDLARRFGEVPVDGTVALLADDPAAAADVPAWCRLRGQRFLGARDLPTGRAYLIRRTR</sequence>
<dbReference type="OrthoDB" id="8636759at2"/>
<dbReference type="InterPro" id="IPR036868">
    <property type="entry name" value="TusA-like_sf"/>
</dbReference>
<gene>
    <name evidence="2" type="ORF">BL253_19510</name>
</gene>
<keyword evidence="3" id="KW-1185">Reference proteome</keyword>
<comment type="caution">
    <text evidence="2">The sequence shown here is derived from an EMBL/GenBank/DDBJ whole genome shotgun (WGS) entry which is preliminary data.</text>
</comment>
<name>A0A1V2I886_9ACTN</name>
<feature type="domain" description="UPF0033" evidence="1">
    <location>
        <begin position="16"/>
        <end position="73"/>
    </location>
</feature>
<keyword evidence="2" id="KW-0808">Transferase</keyword>
<protein>
    <submittedName>
        <fullName evidence="2">Aminotransferase</fullName>
    </submittedName>
</protein>
<keyword evidence="2" id="KW-0032">Aminotransferase</keyword>
<dbReference type="InterPro" id="IPR001455">
    <property type="entry name" value="TusA-like"/>
</dbReference>
<evidence type="ECO:0000259" key="1">
    <source>
        <dbReference type="Pfam" id="PF01206"/>
    </source>
</evidence>
<dbReference type="Proteomes" id="UP000188929">
    <property type="component" value="Unassembled WGS sequence"/>
</dbReference>
<dbReference type="GO" id="GO:0008483">
    <property type="term" value="F:transaminase activity"/>
    <property type="evidence" value="ECO:0007669"/>
    <property type="project" value="UniProtKB-KW"/>
</dbReference>
<dbReference type="EMBL" id="MOMC01000040">
    <property type="protein sequence ID" value="ONH28383.1"/>
    <property type="molecule type" value="Genomic_DNA"/>
</dbReference>
<dbReference type="RefSeq" id="WP_076818621.1">
    <property type="nucleotide sequence ID" value="NZ_MOMC01000040.1"/>
</dbReference>